<accession>A0A518ANX4</accession>
<dbReference type="OrthoDB" id="275608at2"/>
<dbReference type="RefSeq" id="WP_145247171.1">
    <property type="nucleotide sequence ID" value="NZ_CP036278.1"/>
</dbReference>
<keyword evidence="2" id="KW-1185">Reference proteome</keyword>
<evidence type="ECO:0000313" key="2">
    <source>
        <dbReference type="Proteomes" id="UP000315750"/>
    </source>
</evidence>
<dbReference type="AlphaFoldDB" id="A0A518ANX4"/>
<organism evidence="1 2">
    <name type="scientific">Aeoliella mucimassa</name>
    <dbReference type="NCBI Taxonomy" id="2527972"/>
    <lineage>
        <taxon>Bacteria</taxon>
        <taxon>Pseudomonadati</taxon>
        <taxon>Planctomycetota</taxon>
        <taxon>Planctomycetia</taxon>
        <taxon>Pirellulales</taxon>
        <taxon>Lacipirellulaceae</taxon>
        <taxon>Aeoliella</taxon>
    </lineage>
</organism>
<evidence type="ECO:0000313" key="1">
    <source>
        <dbReference type="EMBL" id="QDU56422.1"/>
    </source>
</evidence>
<dbReference type="EMBL" id="CP036278">
    <property type="protein sequence ID" value="QDU56422.1"/>
    <property type="molecule type" value="Genomic_DNA"/>
</dbReference>
<gene>
    <name evidence="1" type="ORF">Pan181_26310</name>
</gene>
<dbReference type="Proteomes" id="UP000315750">
    <property type="component" value="Chromosome"/>
</dbReference>
<proteinExistence type="predicted"/>
<reference evidence="1 2" key="1">
    <citation type="submission" date="2019-02" db="EMBL/GenBank/DDBJ databases">
        <title>Deep-cultivation of Planctomycetes and their phenomic and genomic characterization uncovers novel biology.</title>
        <authorList>
            <person name="Wiegand S."/>
            <person name="Jogler M."/>
            <person name="Boedeker C."/>
            <person name="Pinto D."/>
            <person name="Vollmers J."/>
            <person name="Rivas-Marin E."/>
            <person name="Kohn T."/>
            <person name="Peeters S.H."/>
            <person name="Heuer A."/>
            <person name="Rast P."/>
            <person name="Oberbeckmann S."/>
            <person name="Bunk B."/>
            <person name="Jeske O."/>
            <person name="Meyerdierks A."/>
            <person name="Storesund J.E."/>
            <person name="Kallscheuer N."/>
            <person name="Luecker S."/>
            <person name="Lage O.M."/>
            <person name="Pohl T."/>
            <person name="Merkel B.J."/>
            <person name="Hornburger P."/>
            <person name="Mueller R.-W."/>
            <person name="Bruemmer F."/>
            <person name="Labrenz M."/>
            <person name="Spormann A.M."/>
            <person name="Op den Camp H."/>
            <person name="Overmann J."/>
            <person name="Amann R."/>
            <person name="Jetten M.S.M."/>
            <person name="Mascher T."/>
            <person name="Medema M.H."/>
            <person name="Devos D.P."/>
            <person name="Kaster A.-K."/>
            <person name="Ovreas L."/>
            <person name="Rohde M."/>
            <person name="Galperin M.Y."/>
            <person name="Jogler C."/>
        </authorList>
    </citation>
    <scope>NUCLEOTIDE SEQUENCE [LARGE SCALE GENOMIC DNA]</scope>
    <source>
        <strain evidence="1 2">Pan181</strain>
    </source>
</reference>
<protein>
    <submittedName>
        <fullName evidence="1">Uncharacterized protein</fullName>
    </submittedName>
</protein>
<dbReference type="KEGG" id="amuc:Pan181_26310"/>
<name>A0A518ANX4_9BACT</name>
<sequence length="120" mass="12917">MSDSRRSALFVALCVVVAGSWLGGAFGQATNAERTAPKLPSNELPPGCLQVVSQPGEPITAVVYDPQQQVLGVYHVDRNSGEIELKSIRQIQWDLQMLHFQGKAPLPQEIKNGLEGAAGH</sequence>